<evidence type="ECO:0000313" key="2">
    <source>
        <dbReference type="Proteomes" id="UP001242811"/>
    </source>
</evidence>
<organism evidence="1 2">
    <name type="scientific">Paenibacillus brasilensis</name>
    <dbReference type="NCBI Taxonomy" id="128574"/>
    <lineage>
        <taxon>Bacteria</taxon>
        <taxon>Bacillati</taxon>
        <taxon>Bacillota</taxon>
        <taxon>Bacilli</taxon>
        <taxon>Bacillales</taxon>
        <taxon>Paenibacillaceae</taxon>
        <taxon>Paenibacillus</taxon>
    </lineage>
</organism>
<protein>
    <submittedName>
        <fullName evidence="1">Uncharacterized protein</fullName>
    </submittedName>
</protein>
<keyword evidence="2" id="KW-1185">Reference proteome</keyword>
<comment type="caution">
    <text evidence="1">The sequence shown here is derived from an EMBL/GenBank/DDBJ whole genome shotgun (WGS) entry which is preliminary data.</text>
</comment>
<dbReference type="EMBL" id="JAUSWA010000028">
    <property type="protein sequence ID" value="MDQ0495868.1"/>
    <property type="molecule type" value="Genomic_DNA"/>
</dbReference>
<evidence type="ECO:0000313" key="1">
    <source>
        <dbReference type="EMBL" id="MDQ0495868.1"/>
    </source>
</evidence>
<gene>
    <name evidence="1" type="ORF">QOZ95_004051</name>
</gene>
<reference evidence="1 2" key="1">
    <citation type="submission" date="2023-07" db="EMBL/GenBank/DDBJ databases">
        <title>Genomic Encyclopedia of Type Strains, Phase IV (KMG-IV): sequencing the most valuable type-strain genomes for metagenomic binning, comparative biology and taxonomic classification.</title>
        <authorList>
            <person name="Goeker M."/>
        </authorList>
    </citation>
    <scope>NUCLEOTIDE SEQUENCE [LARGE SCALE GENOMIC DNA]</scope>
    <source>
        <strain evidence="1 2">DSM 14914</strain>
    </source>
</reference>
<proteinExistence type="predicted"/>
<dbReference type="Proteomes" id="UP001242811">
    <property type="component" value="Unassembled WGS sequence"/>
</dbReference>
<name>A0ABU0L3K3_9BACL</name>
<sequence length="76" mass="8991">MTCAQKLKRFLKFRSHLSQEHDGFTNMDMILLRVLLTIEFRIQFSGCDALKVCTSCIRQAHGYSFTRYVMNRITIR</sequence>
<accession>A0ABU0L3K3</accession>